<evidence type="ECO:0000256" key="4">
    <source>
        <dbReference type="ARBA" id="ARBA00021581"/>
    </source>
</evidence>
<dbReference type="InterPro" id="IPR003824">
    <property type="entry name" value="UppP"/>
</dbReference>
<evidence type="ECO:0000256" key="10">
    <source>
        <dbReference type="ARBA" id="ARBA00023251"/>
    </source>
</evidence>
<gene>
    <name evidence="14" type="primary">uppP</name>
    <name evidence="15" type="ORF">RM530_06845</name>
</gene>
<feature type="transmembrane region" description="Helical" evidence="14">
    <location>
        <begin position="102"/>
        <end position="123"/>
    </location>
</feature>
<evidence type="ECO:0000256" key="11">
    <source>
        <dbReference type="ARBA" id="ARBA00032707"/>
    </source>
</evidence>
<keyword evidence="16" id="KW-1185">Reference proteome</keyword>
<feature type="transmembrane region" description="Helical" evidence="14">
    <location>
        <begin position="75"/>
        <end position="96"/>
    </location>
</feature>
<dbReference type="NCBIfam" id="NF001390">
    <property type="entry name" value="PRK00281.1-4"/>
    <property type="match status" value="1"/>
</dbReference>
<proteinExistence type="inferred from homology"/>
<feature type="transmembrane region" description="Helical" evidence="14">
    <location>
        <begin position="38"/>
        <end position="55"/>
    </location>
</feature>
<feature type="transmembrane region" description="Helical" evidence="14">
    <location>
        <begin position="135"/>
        <end position="155"/>
    </location>
</feature>
<feature type="transmembrane region" description="Helical" evidence="14">
    <location>
        <begin position="213"/>
        <end position="232"/>
    </location>
</feature>
<keyword evidence="8 14" id="KW-1133">Transmembrane helix</keyword>
<keyword evidence="14" id="KW-0961">Cell wall biogenesis/degradation</keyword>
<dbReference type="Pfam" id="PF02673">
    <property type="entry name" value="BacA"/>
    <property type="match status" value="1"/>
</dbReference>
<sequence length="259" mass="27717">MLEALILGLVEGLTEFLPISSTGHLLIVQHWLPRRSDLFNIAIQAGAIVAVCLVYRHRLRELATARRDPVNRDYVIKLIAAFCVTAVLGLLAKTLGAELPETVAPVAWALIIGGVVIFIAEYYARHHVPAESITWKVAIVVGIAQVVAGVFPGTSRSAAAIFAAMFAGLTMRARAAEFAFLVGIPTMFAATGYELMKTLGDGAAIAAEAWDELAVAFVAAAITGFAAVKWLLGFIAGHTYIVFAWYRILLGALLLLMLA</sequence>
<organism evidence="15 16">
    <name type="scientific">Banduia mediterranea</name>
    <dbReference type="NCBI Taxonomy" id="3075609"/>
    <lineage>
        <taxon>Bacteria</taxon>
        <taxon>Pseudomonadati</taxon>
        <taxon>Pseudomonadota</taxon>
        <taxon>Gammaproteobacteria</taxon>
        <taxon>Nevskiales</taxon>
        <taxon>Algiphilaceae</taxon>
        <taxon>Banduia</taxon>
    </lineage>
</organism>
<evidence type="ECO:0000313" key="16">
    <source>
        <dbReference type="Proteomes" id="UP001254608"/>
    </source>
</evidence>
<evidence type="ECO:0000256" key="13">
    <source>
        <dbReference type="ARBA" id="ARBA00047594"/>
    </source>
</evidence>
<evidence type="ECO:0000256" key="1">
    <source>
        <dbReference type="ARBA" id="ARBA00004651"/>
    </source>
</evidence>
<feature type="transmembrane region" description="Helical" evidence="14">
    <location>
        <begin position="238"/>
        <end position="258"/>
    </location>
</feature>
<protein>
    <recommendedName>
        <fullName evidence="4 14">Undecaprenyl-diphosphatase</fullName>
        <ecNumber evidence="3 14">3.6.1.27</ecNumber>
    </recommendedName>
    <alternativeName>
        <fullName evidence="12 14">Bacitracin resistance protein</fullName>
    </alternativeName>
    <alternativeName>
        <fullName evidence="11 14">Undecaprenyl pyrophosphate phosphatase</fullName>
    </alternativeName>
</protein>
<dbReference type="GO" id="GO:0050380">
    <property type="term" value="F:undecaprenyl-diphosphatase activity"/>
    <property type="evidence" value="ECO:0007669"/>
    <property type="project" value="UniProtKB-EC"/>
</dbReference>
<evidence type="ECO:0000256" key="3">
    <source>
        <dbReference type="ARBA" id="ARBA00012374"/>
    </source>
</evidence>
<evidence type="ECO:0000256" key="14">
    <source>
        <dbReference type="HAMAP-Rule" id="MF_01006"/>
    </source>
</evidence>
<comment type="miscellaneous">
    <text evidence="14">Bacitracin is thought to be involved in the inhibition of peptidoglycan synthesis by sequestering undecaprenyl diphosphate, thereby reducing the pool of lipid carrier available.</text>
</comment>
<evidence type="ECO:0000256" key="6">
    <source>
        <dbReference type="ARBA" id="ARBA00022692"/>
    </source>
</evidence>
<evidence type="ECO:0000256" key="8">
    <source>
        <dbReference type="ARBA" id="ARBA00022989"/>
    </source>
</evidence>
<keyword evidence="14" id="KW-0133">Cell shape</keyword>
<feature type="transmembrane region" description="Helical" evidence="14">
    <location>
        <begin position="175"/>
        <end position="193"/>
    </location>
</feature>
<dbReference type="PANTHER" id="PTHR30622:SF3">
    <property type="entry name" value="UNDECAPRENYL-DIPHOSPHATASE"/>
    <property type="match status" value="1"/>
</dbReference>
<keyword evidence="14" id="KW-0573">Peptidoglycan synthesis</keyword>
<keyword evidence="6 14" id="KW-0812">Transmembrane</keyword>
<evidence type="ECO:0000256" key="5">
    <source>
        <dbReference type="ARBA" id="ARBA00022475"/>
    </source>
</evidence>
<comment type="caution">
    <text evidence="15">The sequence shown here is derived from an EMBL/GenBank/DDBJ whole genome shotgun (WGS) entry which is preliminary data.</text>
</comment>
<dbReference type="PANTHER" id="PTHR30622">
    <property type="entry name" value="UNDECAPRENYL-DIPHOSPHATASE"/>
    <property type="match status" value="1"/>
</dbReference>
<comment type="catalytic activity">
    <reaction evidence="13 14">
        <text>di-trans,octa-cis-undecaprenyl diphosphate + H2O = di-trans,octa-cis-undecaprenyl phosphate + phosphate + H(+)</text>
        <dbReference type="Rhea" id="RHEA:28094"/>
        <dbReference type="ChEBI" id="CHEBI:15377"/>
        <dbReference type="ChEBI" id="CHEBI:15378"/>
        <dbReference type="ChEBI" id="CHEBI:43474"/>
        <dbReference type="ChEBI" id="CHEBI:58405"/>
        <dbReference type="ChEBI" id="CHEBI:60392"/>
        <dbReference type="EC" id="3.6.1.27"/>
    </reaction>
</comment>
<keyword evidence="5 14" id="KW-1003">Cell membrane</keyword>
<dbReference type="RefSeq" id="WP_311364476.1">
    <property type="nucleotide sequence ID" value="NZ_JAVRIC010000007.1"/>
</dbReference>
<evidence type="ECO:0000256" key="12">
    <source>
        <dbReference type="ARBA" id="ARBA00032932"/>
    </source>
</evidence>
<evidence type="ECO:0000256" key="9">
    <source>
        <dbReference type="ARBA" id="ARBA00023136"/>
    </source>
</evidence>
<comment type="subcellular location">
    <subcellularLocation>
        <location evidence="1 14">Cell membrane</location>
        <topology evidence="1 14">Multi-pass membrane protein</topology>
    </subcellularLocation>
</comment>
<keyword evidence="10 14" id="KW-0046">Antibiotic resistance</keyword>
<evidence type="ECO:0000256" key="7">
    <source>
        <dbReference type="ARBA" id="ARBA00022801"/>
    </source>
</evidence>
<comment type="function">
    <text evidence="14">Catalyzes the dephosphorylation of undecaprenyl diphosphate (UPP). Confers resistance to bacitracin.</text>
</comment>
<dbReference type="Proteomes" id="UP001254608">
    <property type="component" value="Unassembled WGS sequence"/>
</dbReference>
<dbReference type="HAMAP" id="MF_01006">
    <property type="entry name" value="Undec_diphosphatase"/>
    <property type="match status" value="1"/>
</dbReference>
<comment type="similarity">
    <text evidence="2 14">Belongs to the UppP family.</text>
</comment>
<evidence type="ECO:0000313" key="15">
    <source>
        <dbReference type="EMBL" id="MDT0497082.1"/>
    </source>
</evidence>
<keyword evidence="9 14" id="KW-0472">Membrane</keyword>
<dbReference type="EC" id="3.6.1.27" evidence="3 14"/>
<dbReference type="EMBL" id="JAVRIC010000007">
    <property type="protein sequence ID" value="MDT0497082.1"/>
    <property type="molecule type" value="Genomic_DNA"/>
</dbReference>
<evidence type="ECO:0000256" key="2">
    <source>
        <dbReference type="ARBA" id="ARBA00010621"/>
    </source>
</evidence>
<name>A0ABU2WJ13_9GAMM</name>
<keyword evidence="7 14" id="KW-0378">Hydrolase</keyword>
<accession>A0ABU2WJ13</accession>
<reference evidence="15 16" key="1">
    <citation type="submission" date="2023-09" db="EMBL/GenBank/DDBJ databases">
        <authorList>
            <person name="Rey-Velasco X."/>
        </authorList>
    </citation>
    <scope>NUCLEOTIDE SEQUENCE [LARGE SCALE GENOMIC DNA]</scope>
    <source>
        <strain evidence="15 16">W345</strain>
    </source>
</reference>